<evidence type="ECO:0000313" key="3">
    <source>
        <dbReference type="Proteomes" id="UP001175226"/>
    </source>
</evidence>
<evidence type="ECO:0008006" key="4">
    <source>
        <dbReference type="Google" id="ProtNLM"/>
    </source>
</evidence>
<keyword evidence="1" id="KW-0732">Signal</keyword>
<dbReference type="EMBL" id="JAUEPT010000118">
    <property type="protein sequence ID" value="KAK0431286.1"/>
    <property type="molecule type" value="Genomic_DNA"/>
</dbReference>
<evidence type="ECO:0000256" key="1">
    <source>
        <dbReference type="SAM" id="SignalP"/>
    </source>
</evidence>
<feature type="chain" id="PRO_5041393049" description="Secreted protein" evidence="1">
    <location>
        <begin position="26"/>
        <end position="76"/>
    </location>
</feature>
<feature type="signal peptide" evidence="1">
    <location>
        <begin position="1"/>
        <end position="25"/>
    </location>
</feature>
<reference evidence="2" key="1">
    <citation type="submission" date="2023-06" db="EMBL/GenBank/DDBJ databases">
        <authorList>
            <consortium name="Lawrence Berkeley National Laboratory"/>
            <person name="Ahrendt S."/>
            <person name="Sahu N."/>
            <person name="Indic B."/>
            <person name="Wong-Bajracharya J."/>
            <person name="Merenyi Z."/>
            <person name="Ke H.-M."/>
            <person name="Monk M."/>
            <person name="Kocsube S."/>
            <person name="Drula E."/>
            <person name="Lipzen A."/>
            <person name="Balint B."/>
            <person name="Henrissat B."/>
            <person name="Andreopoulos B."/>
            <person name="Martin F.M."/>
            <person name="Harder C.B."/>
            <person name="Rigling D."/>
            <person name="Ford K.L."/>
            <person name="Foster G.D."/>
            <person name="Pangilinan J."/>
            <person name="Papanicolaou A."/>
            <person name="Barry K."/>
            <person name="LaButti K."/>
            <person name="Viragh M."/>
            <person name="Koriabine M."/>
            <person name="Yan M."/>
            <person name="Riley R."/>
            <person name="Champramary S."/>
            <person name="Plett K.L."/>
            <person name="Tsai I.J."/>
            <person name="Slot J."/>
            <person name="Sipos G."/>
            <person name="Plett J."/>
            <person name="Nagy L.G."/>
            <person name="Grigoriev I.V."/>
        </authorList>
    </citation>
    <scope>NUCLEOTIDE SEQUENCE</scope>
    <source>
        <strain evidence="2">FPL87.14</strain>
    </source>
</reference>
<proteinExistence type="predicted"/>
<sequence>MAQSQPLRTFCPLFCLKTLFLLSLSGEQDHGSVHGHSPIHSSTLFFKWRTHNDGCLRRTVERNHKQDPEVKLTRTR</sequence>
<evidence type="ECO:0000313" key="2">
    <source>
        <dbReference type="EMBL" id="KAK0431286.1"/>
    </source>
</evidence>
<dbReference type="Proteomes" id="UP001175226">
    <property type="component" value="Unassembled WGS sequence"/>
</dbReference>
<accession>A0AA39IVK8</accession>
<keyword evidence="3" id="KW-1185">Reference proteome</keyword>
<gene>
    <name evidence="2" type="ORF">EV421DRAFT_177317</name>
</gene>
<dbReference type="AlphaFoldDB" id="A0AA39IVK8"/>
<protein>
    <recommendedName>
        <fullName evidence="4">Secreted protein</fullName>
    </recommendedName>
</protein>
<comment type="caution">
    <text evidence="2">The sequence shown here is derived from an EMBL/GenBank/DDBJ whole genome shotgun (WGS) entry which is preliminary data.</text>
</comment>
<organism evidence="2 3">
    <name type="scientific">Armillaria borealis</name>
    <dbReference type="NCBI Taxonomy" id="47425"/>
    <lineage>
        <taxon>Eukaryota</taxon>
        <taxon>Fungi</taxon>
        <taxon>Dikarya</taxon>
        <taxon>Basidiomycota</taxon>
        <taxon>Agaricomycotina</taxon>
        <taxon>Agaricomycetes</taxon>
        <taxon>Agaricomycetidae</taxon>
        <taxon>Agaricales</taxon>
        <taxon>Marasmiineae</taxon>
        <taxon>Physalacriaceae</taxon>
        <taxon>Armillaria</taxon>
    </lineage>
</organism>
<name>A0AA39IVK8_9AGAR</name>